<organism evidence="13 14">
    <name type="scientific">Neodothiora populina</name>
    <dbReference type="NCBI Taxonomy" id="2781224"/>
    <lineage>
        <taxon>Eukaryota</taxon>
        <taxon>Fungi</taxon>
        <taxon>Dikarya</taxon>
        <taxon>Ascomycota</taxon>
        <taxon>Pezizomycotina</taxon>
        <taxon>Dothideomycetes</taxon>
        <taxon>Dothideomycetidae</taxon>
        <taxon>Dothideales</taxon>
        <taxon>Dothioraceae</taxon>
        <taxon>Neodothiora</taxon>
    </lineage>
</organism>
<feature type="domain" description="Ferric oxidoreductase" evidence="11">
    <location>
        <begin position="325"/>
        <end position="443"/>
    </location>
</feature>
<evidence type="ECO:0000256" key="1">
    <source>
        <dbReference type="ARBA" id="ARBA00004141"/>
    </source>
</evidence>
<evidence type="ECO:0000256" key="10">
    <source>
        <dbReference type="SAM" id="SignalP"/>
    </source>
</evidence>
<dbReference type="SFLD" id="SFLDS00052">
    <property type="entry name" value="Ferric_Reductase_Domain"/>
    <property type="match status" value="1"/>
</dbReference>
<feature type="signal peptide" evidence="10">
    <location>
        <begin position="1"/>
        <end position="21"/>
    </location>
</feature>
<feature type="region of interest" description="Disordered" evidence="8">
    <location>
        <begin position="757"/>
        <end position="825"/>
    </location>
</feature>
<dbReference type="EMBL" id="JBFMKM010000005">
    <property type="protein sequence ID" value="KAL1305804.1"/>
    <property type="molecule type" value="Genomic_DNA"/>
</dbReference>
<feature type="transmembrane region" description="Helical" evidence="9">
    <location>
        <begin position="428"/>
        <end position="447"/>
    </location>
</feature>
<dbReference type="CDD" id="cd06186">
    <property type="entry name" value="NOX_Duox_like_FAD_NADP"/>
    <property type="match status" value="1"/>
</dbReference>
<evidence type="ECO:0000256" key="3">
    <source>
        <dbReference type="ARBA" id="ARBA00022692"/>
    </source>
</evidence>
<dbReference type="InterPro" id="IPR051410">
    <property type="entry name" value="Ferric/Cupric_Reductase"/>
</dbReference>
<dbReference type="Pfam" id="PF01794">
    <property type="entry name" value="Ferric_reduct"/>
    <property type="match status" value="1"/>
</dbReference>
<evidence type="ECO:0000256" key="6">
    <source>
        <dbReference type="ARBA" id="ARBA00023065"/>
    </source>
</evidence>
<dbReference type="SFLD" id="SFLDG01168">
    <property type="entry name" value="Ferric_reductase_subgroup_(FRE"/>
    <property type="match status" value="1"/>
</dbReference>
<evidence type="ECO:0000256" key="9">
    <source>
        <dbReference type="SAM" id="Phobius"/>
    </source>
</evidence>
<name>A0ABR3PI44_9PEZI</name>
<keyword evidence="14" id="KW-1185">Reference proteome</keyword>
<dbReference type="Gene3D" id="3.40.50.80">
    <property type="entry name" value="Nucleotide-binding domain of ferredoxin-NADP reductase (FNR) module"/>
    <property type="match status" value="1"/>
</dbReference>
<sequence length="902" mass="100453">MVTLTYVLLLAFAIFSAKVSAALKPTDPREFCFYANYQVLTLLKWSDGSSSAKAQRSIVSSGTFTNDVDDLAQADRRSIESRADAAAAATAGGKPKVAAYCANKAELTSMYASTKLYCSPQALEDGILFWERLCESVNATLDLSTIQAVVTNEYIAKLPIVDPDTGIKNVTGPAVLLESYFDRSLKSYTVHANSKVLSKNLPWAIMGYWGGVLFLGILTNLFNIYVARRAATEDIEKSSSSPVLTPLRILRHWIRTYIVIPAAVGTFHQQRFMWCTIPKRLDSLIVFGWWALCIIISSTGYHAFSENIMYVTIAKQMWYWLPLRMGCLAAACLPWLWLFSGRNNIFIWATGWDFRTFNIFHRHVARAMVVFAIVHSIGYTVKYCMYSPGTYTTDWTENWFRMGAVALILASLILLSSTGWLRVNYYEIFLAIHITFAIAFLVSMFVHTTEVEFFYTIFLYPCVALWSFDRLVRLLRIAYCNIHINKTSLIKMSNAIASYNAEEDVIRLDVYPAFNAAASKGLMGPKGGQYYHIYQPFAWKGWENHTFTLAGWSYVHEAEQRMHLSSASSSSDDMERGVVGSNQHGSPMLSSADEKMPRQSTAATETSNDDENRERGQLKLTFWIRPYDGWTRRIRDSCLSASAQSASASTHLKLLLEGPYTKHSPLASFDSVIFITGGTGISAALAYITELSEHQEQQRQYGKTTRTQKVQLHMSAKQPAFLRRIAREELQSRESGLEAKFYCTGCEATPDSPALLTTKSSASSTSSCASPPSPPSVCKETEKPNPTTATGLSDAIEPCLQVSTSPRSSTAVSREGNTDLHRSRPDIHSIISTATHEALAQQSSPSDEEKADRQKRTRIAVLVCGPAAMADEARDAVRGELERIGGGTTGVWLEYFEDVFGW</sequence>
<evidence type="ECO:0000256" key="4">
    <source>
        <dbReference type="ARBA" id="ARBA00022989"/>
    </source>
</evidence>
<keyword evidence="6" id="KW-0406">Ion transport</keyword>
<evidence type="ECO:0000256" key="5">
    <source>
        <dbReference type="ARBA" id="ARBA00023002"/>
    </source>
</evidence>
<feature type="transmembrane region" description="Helical" evidence="9">
    <location>
        <begin position="359"/>
        <end position="379"/>
    </location>
</feature>
<dbReference type="PANTHER" id="PTHR32361">
    <property type="entry name" value="FERRIC/CUPRIC REDUCTASE TRANSMEMBRANE COMPONENT"/>
    <property type="match status" value="1"/>
</dbReference>
<dbReference type="Pfam" id="PF08030">
    <property type="entry name" value="NAD_binding_6"/>
    <property type="match status" value="1"/>
</dbReference>
<dbReference type="Proteomes" id="UP001562354">
    <property type="component" value="Unassembled WGS sequence"/>
</dbReference>
<feature type="compositionally biased region" description="Low complexity" evidence="8">
    <location>
        <begin position="757"/>
        <end position="770"/>
    </location>
</feature>
<evidence type="ECO:0000259" key="11">
    <source>
        <dbReference type="Pfam" id="PF01794"/>
    </source>
</evidence>
<evidence type="ECO:0000313" key="13">
    <source>
        <dbReference type="EMBL" id="KAL1305804.1"/>
    </source>
</evidence>
<dbReference type="PANTHER" id="PTHR32361:SF9">
    <property type="entry name" value="FERRIC REDUCTASE TRANSMEMBRANE COMPONENT 3-RELATED"/>
    <property type="match status" value="1"/>
</dbReference>
<protein>
    <recommendedName>
        <fullName evidence="15">FAD-binding FR-type domain-containing protein</fullName>
    </recommendedName>
</protein>
<comment type="caution">
    <text evidence="13">The sequence shown here is derived from an EMBL/GenBank/DDBJ whole genome shotgun (WGS) entry which is preliminary data.</text>
</comment>
<dbReference type="SUPFAM" id="SSF52343">
    <property type="entry name" value="Ferredoxin reductase-like, C-terminal NADP-linked domain"/>
    <property type="match status" value="1"/>
</dbReference>
<keyword evidence="5" id="KW-0560">Oxidoreductase</keyword>
<feature type="transmembrane region" description="Helical" evidence="9">
    <location>
        <begin position="399"/>
        <end position="421"/>
    </location>
</feature>
<feature type="domain" description="Ferric reductase NAD binding" evidence="12">
    <location>
        <begin position="669"/>
        <end position="877"/>
    </location>
</feature>
<evidence type="ECO:0000256" key="7">
    <source>
        <dbReference type="ARBA" id="ARBA00023136"/>
    </source>
</evidence>
<gene>
    <name evidence="13" type="ORF">AAFC00_003967</name>
</gene>
<evidence type="ECO:0008006" key="15">
    <source>
        <dbReference type="Google" id="ProtNLM"/>
    </source>
</evidence>
<accession>A0ABR3PI44</accession>
<feature type="transmembrane region" description="Helical" evidence="9">
    <location>
        <begin position="203"/>
        <end position="227"/>
    </location>
</feature>
<dbReference type="GeneID" id="95977667"/>
<evidence type="ECO:0000256" key="2">
    <source>
        <dbReference type="ARBA" id="ARBA00022448"/>
    </source>
</evidence>
<dbReference type="InterPro" id="IPR013121">
    <property type="entry name" value="Fe_red_NAD-bd_6"/>
</dbReference>
<keyword evidence="4 9" id="KW-1133">Transmembrane helix</keyword>
<feature type="region of interest" description="Disordered" evidence="8">
    <location>
        <begin position="565"/>
        <end position="613"/>
    </location>
</feature>
<comment type="subcellular location">
    <subcellularLocation>
        <location evidence="1">Membrane</location>
        <topology evidence="1">Multi-pass membrane protein</topology>
    </subcellularLocation>
</comment>
<evidence type="ECO:0000259" key="12">
    <source>
        <dbReference type="Pfam" id="PF08030"/>
    </source>
</evidence>
<evidence type="ECO:0000313" key="14">
    <source>
        <dbReference type="Proteomes" id="UP001562354"/>
    </source>
</evidence>
<evidence type="ECO:0000256" key="8">
    <source>
        <dbReference type="SAM" id="MobiDB-lite"/>
    </source>
</evidence>
<dbReference type="RefSeq" id="XP_069202077.1">
    <property type="nucleotide sequence ID" value="XM_069343522.1"/>
</dbReference>
<reference evidence="13 14" key="1">
    <citation type="submission" date="2024-07" db="EMBL/GenBank/DDBJ databases">
        <title>Draft sequence of the Neodothiora populina.</title>
        <authorList>
            <person name="Drown D.D."/>
            <person name="Schuette U.S."/>
            <person name="Buechlein A.B."/>
            <person name="Rusch D.R."/>
            <person name="Winton L.W."/>
            <person name="Adams G.A."/>
        </authorList>
    </citation>
    <scope>NUCLEOTIDE SEQUENCE [LARGE SCALE GENOMIC DNA]</scope>
    <source>
        <strain evidence="13 14">CPC 39397</strain>
    </source>
</reference>
<feature type="transmembrane region" description="Helical" evidence="9">
    <location>
        <begin position="317"/>
        <end position="338"/>
    </location>
</feature>
<feature type="transmembrane region" description="Helical" evidence="9">
    <location>
        <begin position="281"/>
        <end position="305"/>
    </location>
</feature>
<feature type="compositionally biased region" description="Polar residues" evidence="8">
    <location>
        <begin position="580"/>
        <end position="589"/>
    </location>
</feature>
<keyword evidence="2" id="KW-0813">Transport</keyword>
<feature type="compositionally biased region" description="Polar residues" evidence="8">
    <location>
        <begin position="801"/>
        <end position="812"/>
    </location>
</feature>
<feature type="chain" id="PRO_5047168652" description="FAD-binding FR-type domain-containing protein" evidence="10">
    <location>
        <begin position="22"/>
        <end position="902"/>
    </location>
</feature>
<feature type="compositionally biased region" description="Basic and acidic residues" evidence="8">
    <location>
        <begin position="816"/>
        <end position="825"/>
    </location>
</feature>
<dbReference type="InterPro" id="IPR013130">
    <property type="entry name" value="Fe3_Rdtase_TM_dom"/>
</dbReference>
<proteinExistence type="predicted"/>
<keyword evidence="10" id="KW-0732">Signal</keyword>
<keyword evidence="3 9" id="KW-0812">Transmembrane</keyword>
<keyword evidence="7 9" id="KW-0472">Membrane</keyword>
<dbReference type="InterPro" id="IPR039261">
    <property type="entry name" value="FNR_nucleotide-bd"/>
</dbReference>